<keyword evidence="3" id="KW-0808">Transferase</keyword>
<organism evidence="10 11">
    <name type="scientific">Pinctada imbricata</name>
    <name type="common">Atlantic pearl-oyster</name>
    <name type="synonym">Pinctada martensii</name>
    <dbReference type="NCBI Taxonomy" id="66713"/>
    <lineage>
        <taxon>Eukaryota</taxon>
        <taxon>Metazoa</taxon>
        <taxon>Spiralia</taxon>
        <taxon>Lophotrochozoa</taxon>
        <taxon>Mollusca</taxon>
        <taxon>Bivalvia</taxon>
        <taxon>Autobranchia</taxon>
        <taxon>Pteriomorphia</taxon>
        <taxon>Pterioida</taxon>
        <taxon>Pterioidea</taxon>
        <taxon>Pteriidae</taxon>
        <taxon>Pinctada</taxon>
    </lineage>
</organism>
<comment type="caution">
    <text evidence="10">The sequence shown here is derived from an EMBL/GenBank/DDBJ whole genome shotgun (WGS) entry which is preliminary data.</text>
</comment>
<keyword evidence="6" id="KW-1133">Transmembrane helix</keyword>
<dbReference type="GO" id="GO:0001733">
    <property type="term" value="F:galactosylceramide sulfotransferase activity"/>
    <property type="evidence" value="ECO:0007669"/>
    <property type="project" value="InterPro"/>
</dbReference>
<sequence>MSKRAGLSQTAYQTNGRGKQNHLYFLRTHKSGSTTIYSLFLRFGYRNNLTFVLPAKFNSTTISIVPFQKGKGYLGAPKGEKYEILCHHTVYNRTGLAGVLPIDTMYIGLVREPLAHFVSAFIYFKYKFKKKFLVELPGDDVISSITWYLNNPKLVLPRHTDKNIRQWVHTKNGMAYDFGYPVELIEYGNSIETYEFIERLDSEFDLVLVLEYLDESLVLMKRMLAWSMKDILYITYNNKGIINSTHVKNLLTEGEIQRHREWESVDFALYNHFKDKLLRRIQNEGMSFHNEVQDFKEARHAVGQFCYSMQTADEELHFLAKNSNEEFTINFYDCKMLKTIGRDFLPLLKGQKHYRSLI</sequence>
<dbReference type="Pfam" id="PF06990">
    <property type="entry name" value="Gal-3-0_sulfotr"/>
    <property type="match status" value="1"/>
</dbReference>
<dbReference type="InterPro" id="IPR027417">
    <property type="entry name" value="P-loop_NTPase"/>
</dbReference>
<proteinExistence type="inferred from homology"/>
<dbReference type="Gene3D" id="3.40.50.300">
    <property type="entry name" value="P-loop containing nucleotide triphosphate hydrolases"/>
    <property type="match status" value="1"/>
</dbReference>
<name>A0AA88YLB2_PINIB</name>
<dbReference type="AlphaFoldDB" id="A0AA88YLB2"/>
<comment type="subcellular location">
    <subcellularLocation>
        <location evidence="1">Golgi apparatus membrane</location>
        <topology evidence="1">Single-pass type II membrane protein</topology>
    </subcellularLocation>
</comment>
<dbReference type="GO" id="GO:0009247">
    <property type="term" value="P:glycolipid biosynthetic process"/>
    <property type="evidence" value="ECO:0007669"/>
    <property type="project" value="InterPro"/>
</dbReference>
<keyword evidence="11" id="KW-1185">Reference proteome</keyword>
<evidence type="ECO:0008006" key="12">
    <source>
        <dbReference type="Google" id="ProtNLM"/>
    </source>
</evidence>
<keyword evidence="7" id="KW-0333">Golgi apparatus</keyword>
<protein>
    <recommendedName>
        <fullName evidence="12">Galactosylceramide sulfotransferase</fullName>
    </recommendedName>
</protein>
<evidence type="ECO:0000256" key="3">
    <source>
        <dbReference type="ARBA" id="ARBA00022679"/>
    </source>
</evidence>
<evidence type="ECO:0000256" key="8">
    <source>
        <dbReference type="ARBA" id="ARBA00023136"/>
    </source>
</evidence>
<evidence type="ECO:0000256" key="4">
    <source>
        <dbReference type="ARBA" id="ARBA00022692"/>
    </source>
</evidence>
<dbReference type="GO" id="GO:0000139">
    <property type="term" value="C:Golgi membrane"/>
    <property type="evidence" value="ECO:0007669"/>
    <property type="project" value="UniProtKB-SubCell"/>
</dbReference>
<dbReference type="InterPro" id="IPR009729">
    <property type="entry name" value="Gal-3-0_sulfotransfrase"/>
</dbReference>
<keyword evidence="5" id="KW-0735">Signal-anchor</keyword>
<comment type="similarity">
    <text evidence="2">Belongs to the galactose-3-O-sulfotransferase family.</text>
</comment>
<dbReference type="PANTHER" id="PTHR14647">
    <property type="entry name" value="GALACTOSE-3-O-SULFOTRANSFERASE"/>
    <property type="match status" value="1"/>
</dbReference>
<evidence type="ECO:0000256" key="1">
    <source>
        <dbReference type="ARBA" id="ARBA00004323"/>
    </source>
</evidence>
<dbReference type="PANTHER" id="PTHR14647:SF87">
    <property type="entry name" value="PUTATIVE-RELATED"/>
    <property type="match status" value="1"/>
</dbReference>
<evidence type="ECO:0000256" key="9">
    <source>
        <dbReference type="ARBA" id="ARBA00023180"/>
    </source>
</evidence>
<keyword evidence="9" id="KW-0325">Glycoprotein</keyword>
<gene>
    <name evidence="10" type="ORF">FSP39_008872</name>
</gene>
<accession>A0AA88YLB2</accession>
<dbReference type="Proteomes" id="UP001186944">
    <property type="component" value="Unassembled WGS sequence"/>
</dbReference>
<dbReference type="EMBL" id="VSWD01000002">
    <property type="protein sequence ID" value="KAK3107186.1"/>
    <property type="molecule type" value="Genomic_DNA"/>
</dbReference>
<keyword evidence="8" id="KW-0472">Membrane</keyword>
<evidence type="ECO:0000313" key="10">
    <source>
        <dbReference type="EMBL" id="KAK3107186.1"/>
    </source>
</evidence>
<evidence type="ECO:0000256" key="2">
    <source>
        <dbReference type="ARBA" id="ARBA00008124"/>
    </source>
</evidence>
<evidence type="ECO:0000313" key="11">
    <source>
        <dbReference type="Proteomes" id="UP001186944"/>
    </source>
</evidence>
<keyword evidence="4" id="KW-0812">Transmembrane</keyword>
<dbReference type="SUPFAM" id="SSF52540">
    <property type="entry name" value="P-loop containing nucleoside triphosphate hydrolases"/>
    <property type="match status" value="1"/>
</dbReference>
<evidence type="ECO:0000256" key="7">
    <source>
        <dbReference type="ARBA" id="ARBA00023034"/>
    </source>
</evidence>
<evidence type="ECO:0000256" key="5">
    <source>
        <dbReference type="ARBA" id="ARBA00022968"/>
    </source>
</evidence>
<reference evidence="10" key="1">
    <citation type="submission" date="2019-08" db="EMBL/GenBank/DDBJ databases">
        <title>The improved chromosome-level genome for the pearl oyster Pinctada fucata martensii using PacBio sequencing and Hi-C.</title>
        <authorList>
            <person name="Zheng Z."/>
        </authorList>
    </citation>
    <scope>NUCLEOTIDE SEQUENCE</scope>
    <source>
        <strain evidence="10">ZZ-2019</strain>
        <tissue evidence="10">Adductor muscle</tissue>
    </source>
</reference>
<evidence type="ECO:0000256" key="6">
    <source>
        <dbReference type="ARBA" id="ARBA00022989"/>
    </source>
</evidence>